<keyword evidence="1" id="KW-0812">Transmembrane</keyword>
<dbReference type="EMBL" id="GL883013">
    <property type="protein sequence ID" value="EGG19966.1"/>
    <property type="molecule type" value="Genomic_DNA"/>
</dbReference>
<dbReference type="SUPFAM" id="SSF161084">
    <property type="entry name" value="MAPEG domain-like"/>
    <property type="match status" value="1"/>
</dbReference>
<dbReference type="AlphaFoldDB" id="F4PVF2"/>
<dbReference type="InterPro" id="IPR023352">
    <property type="entry name" value="MAPEG-like_dom_sf"/>
</dbReference>
<dbReference type="OrthoDB" id="410651at2759"/>
<dbReference type="KEGG" id="dfa:DFA_07077"/>
<dbReference type="Gene3D" id="1.20.120.550">
    <property type="entry name" value="Membrane associated eicosanoid/glutathione metabolism-like domain"/>
    <property type="match status" value="1"/>
</dbReference>
<accession>F4PVF2</accession>
<reference evidence="3" key="1">
    <citation type="journal article" date="2011" name="Genome Res.">
        <title>Phylogeny-wide analysis of social amoeba genomes highlights ancient origins for complex intercellular communication.</title>
        <authorList>
            <person name="Heidel A.J."/>
            <person name="Lawal H.M."/>
            <person name="Felder M."/>
            <person name="Schilde C."/>
            <person name="Helps N.R."/>
            <person name="Tunggal B."/>
            <person name="Rivero F."/>
            <person name="John U."/>
            <person name="Schleicher M."/>
            <person name="Eichinger L."/>
            <person name="Platzer M."/>
            <person name="Noegel A.A."/>
            <person name="Schaap P."/>
            <person name="Gloeckner G."/>
        </authorList>
    </citation>
    <scope>NUCLEOTIDE SEQUENCE [LARGE SCALE GENOMIC DNA]</scope>
    <source>
        <strain evidence="3">SH3</strain>
    </source>
</reference>
<proteinExistence type="predicted"/>
<dbReference type="STRING" id="1054147.F4PVF2"/>
<name>F4PVF2_CACFS</name>
<feature type="transmembrane region" description="Helical" evidence="1">
    <location>
        <begin position="22"/>
        <end position="43"/>
    </location>
</feature>
<evidence type="ECO:0000256" key="1">
    <source>
        <dbReference type="SAM" id="Phobius"/>
    </source>
</evidence>
<protein>
    <submittedName>
        <fullName evidence="2">MAPEG family protein</fullName>
    </submittedName>
</protein>
<keyword evidence="3" id="KW-1185">Reference proteome</keyword>
<gene>
    <name evidence="2" type="ORF">DFA_07077</name>
</gene>
<dbReference type="RefSeq" id="XP_004366949.1">
    <property type="nucleotide sequence ID" value="XM_004366892.1"/>
</dbReference>
<evidence type="ECO:0000313" key="2">
    <source>
        <dbReference type="EMBL" id="EGG19966.1"/>
    </source>
</evidence>
<dbReference type="GeneID" id="14872134"/>
<sequence length="163" mass="17911">MQASVEKITTHAHHHMACSERFLYPSIVAVAGVALWSCQAYSVKRARDKCGIHAPAVIGDEELERTLVNYQHTTEALPAIIPMTYVFSALICPKRALILGLGWVATRLAFSCSCICGGHKENNCFKNLHMVVGHVSHFGLLFGSAYGVLEAVLKRCDHLKKCC</sequence>
<dbReference type="Proteomes" id="UP000007797">
    <property type="component" value="Unassembled WGS sequence"/>
</dbReference>
<keyword evidence="1" id="KW-0472">Membrane</keyword>
<evidence type="ECO:0000313" key="3">
    <source>
        <dbReference type="Proteomes" id="UP000007797"/>
    </source>
</evidence>
<keyword evidence="1" id="KW-1133">Transmembrane helix</keyword>
<organism evidence="2 3">
    <name type="scientific">Cavenderia fasciculata</name>
    <name type="common">Slime mold</name>
    <name type="synonym">Dictyostelium fasciculatum</name>
    <dbReference type="NCBI Taxonomy" id="261658"/>
    <lineage>
        <taxon>Eukaryota</taxon>
        <taxon>Amoebozoa</taxon>
        <taxon>Evosea</taxon>
        <taxon>Eumycetozoa</taxon>
        <taxon>Dictyostelia</taxon>
        <taxon>Acytosteliales</taxon>
        <taxon>Cavenderiaceae</taxon>
        <taxon>Cavenderia</taxon>
    </lineage>
</organism>
<dbReference type="OMA" id="CCKKEKE"/>